<dbReference type="NCBIfam" id="TIGR02669">
    <property type="entry name" value="SpoIID_LytB"/>
    <property type="match status" value="1"/>
</dbReference>
<dbReference type="Pfam" id="PF08486">
    <property type="entry name" value="SpoIID"/>
    <property type="match status" value="1"/>
</dbReference>
<evidence type="ECO:0000259" key="2">
    <source>
        <dbReference type="Pfam" id="PF08486"/>
    </source>
</evidence>
<feature type="domain" description="Sporulation stage II protein D amidase enhancer LytB N-terminal" evidence="2">
    <location>
        <begin position="65"/>
        <end position="168"/>
    </location>
</feature>
<dbReference type="InterPro" id="IPR014225">
    <property type="entry name" value="Spore_II_D_firmicutes"/>
</dbReference>
<dbReference type="Proteomes" id="UP001230005">
    <property type="component" value="Unassembled WGS sequence"/>
</dbReference>
<organism evidence="3 4">
    <name type="scientific">Evansella vedderi</name>
    <dbReference type="NCBI Taxonomy" id="38282"/>
    <lineage>
        <taxon>Bacteria</taxon>
        <taxon>Bacillati</taxon>
        <taxon>Bacillota</taxon>
        <taxon>Bacilli</taxon>
        <taxon>Bacillales</taxon>
        <taxon>Bacillaceae</taxon>
        <taxon>Evansella</taxon>
    </lineage>
</organism>
<gene>
    <name evidence="3" type="ORF">J2S74_004674</name>
</gene>
<dbReference type="InterPro" id="IPR013693">
    <property type="entry name" value="SpoIID/LytB_N"/>
</dbReference>
<keyword evidence="1" id="KW-1133">Transmembrane helix</keyword>
<accession>A0ABU0A2N7</accession>
<dbReference type="InterPro" id="IPR051922">
    <property type="entry name" value="Bact_Sporulation_Assoc"/>
</dbReference>
<dbReference type="RefSeq" id="WP_307330587.1">
    <property type="nucleotide sequence ID" value="NZ_JAUSUG010000024.1"/>
</dbReference>
<sequence length="348" mass="38872">MKQITAVMFIFIAVILVIPSLLVVGFSNDDPVPVNTFSSEEDVPDLVVTDGEPMEEKVISVFRTESETIEEVPLEEYIAGVVAREMDAAYEMEALKAQALTARTYIINLLLMDSNLDLPDGADVLDTVQHQVYSNEEEMRERWGTDFDWKMARIKQAVYETQGQIITYNGEPITASFFSTSNGFTENSEEYWTSEISYLRSVESPWDRESPRYEGEASFSVERFEHTLGVSLGDGSVGNVLSRTTGGRVAKIEIGGQEFTGREIRELLELDSTDFTIERVGDVIEVETRGWGHGVGMSQFGAHGMAQEGFTYDQIIKHYYQGVEIQHADSFLGSLMAAEQTEGEVTTP</sequence>
<dbReference type="PANTHER" id="PTHR30032">
    <property type="entry name" value="N-ACETYLMURAMOYL-L-ALANINE AMIDASE-RELATED"/>
    <property type="match status" value="1"/>
</dbReference>
<dbReference type="PANTHER" id="PTHR30032:SF4">
    <property type="entry name" value="AMIDASE ENHANCER"/>
    <property type="match status" value="1"/>
</dbReference>
<evidence type="ECO:0000313" key="4">
    <source>
        <dbReference type="Proteomes" id="UP001230005"/>
    </source>
</evidence>
<proteinExistence type="predicted"/>
<dbReference type="EMBL" id="JAUSUG010000024">
    <property type="protein sequence ID" value="MDQ0257216.1"/>
    <property type="molecule type" value="Genomic_DNA"/>
</dbReference>
<protein>
    <submittedName>
        <fullName evidence="3">Stage II sporulation protein D</fullName>
    </submittedName>
</protein>
<evidence type="ECO:0000256" key="1">
    <source>
        <dbReference type="SAM" id="Phobius"/>
    </source>
</evidence>
<keyword evidence="1" id="KW-0472">Membrane</keyword>
<dbReference type="InterPro" id="IPR013486">
    <property type="entry name" value="SpoIID/LytB"/>
</dbReference>
<feature type="transmembrane region" description="Helical" evidence="1">
    <location>
        <begin position="7"/>
        <end position="26"/>
    </location>
</feature>
<comment type="caution">
    <text evidence="3">The sequence shown here is derived from an EMBL/GenBank/DDBJ whole genome shotgun (WGS) entry which is preliminary data.</text>
</comment>
<dbReference type="NCBIfam" id="TIGR02870">
    <property type="entry name" value="spore_II_D"/>
    <property type="match status" value="1"/>
</dbReference>
<evidence type="ECO:0000313" key="3">
    <source>
        <dbReference type="EMBL" id="MDQ0257216.1"/>
    </source>
</evidence>
<keyword evidence="4" id="KW-1185">Reference proteome</keyword>
<reference evidence="3 4" key="1">
    <citation type="submission" date="2023-07" db="EMBL/GenBank/DDBJ databases">
        <title>Genomic Encyclopedia of Type Strains, Phase IV (KMG-IV): sequencing the most valuable type-strain genomes for metagenomic binning, comparative biology and taxonomic classification.</title>
        <authorList>
            <person name="Goeker M."/>
        </authorList>
    </citation>
    <scope>NUCLEOTIDE SEQUENCE [LARGE SCALE GENOMIC DNA]</scope>
    <source>
        <strain evidence="3 4">DSM 9768</strain>
    </source>
</reference>
<name>A0ABU0A2N7_9BACI</name>
<keyword evidence="1" id="KW-0812">Transmembrane</keyword>